<name>A0AAN7HS61_9FUNG</name>
<dbReference type="EMBL" id="JASEJX010000016">
    <property type="protein sequence ID" value="KAK4513365.1"/>
    <property type="molecule type" value="Genomic_DNA"/>
</dbReference>
<keyword evidence="2" id="KW-1185">Reference proteome</keyword>
<gene>
    <name evidence="1" type="ORF">ATC70_005361</name>
</gene>
<evidence type="ECO:0000313" key="1">
    <source>
        <dbReference type="EMBL" id="KAK4513365.1"/>
    </source>
</evidence>
<dbReference type="RefSeq" id="XP_064680031.1">
    <property type="nucleotide sequence ID" value="XM_064824654.1"/>
</dbReference>
<accession>A0AAN7HS61</accession>
<dbReference type="GeneID" id="89949047"/>
<protein>
    <submittedName>
        <fullName evidence="1">Uncharacterized protein</fullName>
    </submittedName>
</protein>
<proteinExistence type="predicted"/>
<dbReference type="AlphaFoldDB" id="A0AAN7HS61"/>
<evidence type="ECO:0000313" key="2">
    <source>
        <dbReference type="Proteomes" id="UP001304243"/>
    </source>
</evidence>
<organism evidence="1 2">
    <name type="scientific">Mucor velutinosus</name>
    <dbReference type="NCBI Taxonomy" id="708070"/>
    <lineage>
        <taxon>Eukaryota</taxon>
        <taxon>Fungi</taxon>
        <taxon>Fungi incertae sedis</taxon>
        <taxon>Mucoromycota</taxon>
        <taxon>Mucoromycotina</taxon>
        <taxon>Mucoromycetes</taxon>
        <taxon>Mucorales</taxon>
        <taxon>Mucorineae</taxon>
        <taxon>Mucoraceae</taxon>
        <taxon>Mucor</taxon>
    </lineage>
</organism>
<comment type="caution">
    <text evidence="1">The sequence shown here is derived from an EMBL/GenBank/DDBJ whole genome shotgun (WGS) entry which is preliminary data.</text>
</comment>
<sequence length="124" mass="14154">MMVPTEPTELIKIAEPGRFSGQRDIAFIDAWLLPMRCCLGHYHVNPVNWVPTALHFFDEETCQFPPGTMPSSITMFTTPNTSSIVDDPMNLPVAFTTFYYKWCKHKGHDIVECRIKASVTNKFV</sequence>
<dbReference type="Proteomes" id="UP001304243">
    <property type="component" value="Unassembled WGS sequence"/>
</dbReference>
<reference evidence="1 2" key="1">
    <citation type="submission" date="2022-11" db="EMBL/GenBank/DDBJ databases">
        <title>Mucor velutinosus strain NIH1002 WGS.</title>
        <authorList>
            <person name="Subramanian P."/>
            <person name="Mullikin J.C."/>
            <person name="Segre J.A."/>
            <person name="Zelazny A.M."/>
        </authorList>
    </citation>
    <scope>NUCLEOTIDE SEQUENCE [LARGE SCALE GENOMIC DNA]</scope>
    <source>
        <strain evidence="1 2">NIH1002</strain>
    </source>
</reference>